<gene>
    <name evidence="2" type="ORF">CLV51_106187</name>
</gene>
<dbReference type="InterPro" id="IPR029052">
    <property type="entry name" value="Metallo-depent_PP-like"/>
</dbReference>
<dbReference type="EMBL" id="PYAW01000006">
    <property type="protein sequence ID" value="PSL44321.1"/>
    <property type="molecule type" value="Genomic_DNA"/>
</dbReference>
<dbReference type="Proteomes" id="UP000240971">
    <property type="component" value="Unassembled WGS sequence"/>
</dbReference>
<dbReference type="InterPro" id="IPR051918">
    <property type="entry name" value="STPP_CPPED1"/>
</dbReference>
<dbReference type="Gene3D" id="3.60.21.10">
    <property type="match status" value="1"/>
</dbReference>
<dbReference type="PANTHER" id="PTHR43143:SF1">
    <property type="entry name" value="SERINE_THREONINE-PROTEIN PHOSPHATASE CPPED1"/>
    <property type="match status" value="1"/>
</dbReference>
<evidence type="ECO:0000313" key="2">
    <source>
        <dbReference type="EMBL" id="PSL44321.1"/>
    </source>
</evidence>
<accession>A0A2P8HDV2</accession>
<dbReference type="SUPFAM" id="SSF56300">
    <property type="entry name" value="Metallo-dependent phosphatases"/>
    <property type="match status" value="1"/>
</dbReference>
<dbReference type="InterPro" id="IPR004843">
    <property type="entry name" value="Calcineurin-like_PHP"/>
</dbReference>
<keyword evidence="3" id="KW-1185">Reference proteome</keyword>
<name>A0A2P8HDV2_CHINA</name>
<evidence type="ECO:0000259" key="1">
    <source>
        <dbReference type="Pfam" id="PF00149"/>
    </source>
</evidence>
<organism evidence="2 3">
    <name type="scientific">Chitinophaga niastensis</name>
    <dbReference type="NCBI Taxonomy" id="536980"/>
    <lineage>
        <taxon>Bacteria</taxon>
        <taxon>Pseudomonadati</taxon>
        <taxon>Bacteroidota</taxon>
        <taxon>Chitinophagia</taxon>
        <taxon>Chitinophagales</taxon>
        <taxon>Chitinophagaceae</taxon>
        <taxon>Chitinophaga</taxon>
    </lineage>
</organism>
<dbReference type="GO" id="GO:0016787">
    <property type="term" value="F:hydrolase activity"/>
    <property type="evidence" value="ECO:0007669"/>
    <property type="project" value="InterPro"/>
</dbReference>
<dbReference type="Pfam" id="PF00149">
    <property type="entry name" value="Metallophos"/>
    <property type="match status" value="1"/>
</dbReference>
<feature type="domain" description="Calcineurin-like phosphoesterase" evidence="1">
    <location>
        <begin position="95"/>
        <end position="319"/>
    </location>
</feature>
<evidence type="ECO:0000313" key="3">
    <source>
        <dbReference type="Proteomes" id="UP000240971"/>
    </source>
</evidence>
<comment type="caution">
    <text evidence="2">The sequence shown here is derived from an EMBL/GenBank/DDBJ whole genome shotgun (WGS) entry which is preliminary data.</text>
</comment>
<sequence length="412" mass="44869">MNNLQLMPRKTITPPKKKKAVHKTLRFAHPFFTAVPPASRPVVPGVGKQMTDYIQNKLLPFPAPQRNTALTLDEIIGSAGAAEIAAAGRIRFHSIGDTGHENGLMQELVAAAMITDYDIAHPVTSPAFLLHLGDVIYYDNTDKGYQSQFYIPYKKYPGKIIAIPGNHDGELFKFDGTPTGQKVTLAAFQRNFCQPKPGVPPDAGTIYREMVSQPGVYWYLDAPLVDIVGLYSNIGEGPGFISGSVIGQSQKDWLIKTLTTIAKSRNTGARKALVLAVHHPLYSEGGHSASDIMLADIDDACKKANILPDAVLTAHAHNYQRFTRYVKSGTENWQIPYFVVGTGGRGSSPVKAANGKKTGDVSYDASYMGYGYLTIDVTAKNIVFNFTQVDAAGKKSAFDKTITVDLKTHHLV</sequence>
<reference evidence="2 3" key="1">
    <citation type="submission" date="2018-03" db="EMBL/GenBank/DDBJ databases">
        <title>Genomic Encyclopedia of Archaeal and Bacterial Type Strains, Phase II (KMG-II): from individual species to whole genera.</title>
        <authorList>
            <person name="Goeker M."/>
        </authorList>
    </citation>
    <scope>NUCLEOTIDE SEQUENCE [LARGE SCALE GENOMIC DNA]</scope>
    <source>
        <strain evidence="2 3">DSM 24859</strain>
    </source>
</reference>
<proteinExistence type="predicted"/>
<protein>
    <submittedName>
        <fullName evidence="2">3',5'-cyclic AMP phosphodiesterase CpdA</fullName>
    </submittedName>
</protein>
<dbReference type="AlphaFoldDB" id="A0A2P8HDV2"/>
<dbReference type="PANTHER" id="PTHR43143">
    <property type="entry name" value="METALLOPHOSPHOESTERASE, CALCINEURIN SUPERFAMILY"/>
    <property type="match status" value="1"/>
</dbReference>